<dbReference type="InterPro" id="IPR013762">
    <property type="entry name" value="Integrase-like_cat_sf"/>
</dbReference>
<dbReference type="Pfam" id="PF00589">
    <property type="entry name" value="Phage_integrase"/>
    <property type="match status" value="1"/>
</dbReference>
<dbReference type="Gene3D" id="1.10.150.130">
    <property type="match status" value="1"/>
</dbReference>
<dbReference type="SUPFAM" id="SSF56349">
    <property type="entry name" value="DNA breaking-rejoining enzymes"/>
    <property type="match status" value="1"/>
</dbReference>
<dbReference type="PANTHER" id="PTHR30349:SF64">
    <property type="entry name" value="PROPHAGE INTEGRASE INTD-RELATED"/>
    <property type="match status" value="1"/>
</dbReference>
<dbReference type="EMBL" id="BAAAYX010000004">
    <property type="protein sequence ID" value="GAA3699982.1"/>
    <property type="molecule type" value="Genomic_DNA"/>
</dbReference>
<reference evidence="8" key="1">
    <citation type="journal article" date="2019" name="Int. J. Syst. Evol. Microbiol.">
        <title>The Global Catalogue of Microorganisms (GCM) 10K type strain sequencing project: providing services to taxonomists for standard genome sequencing and annotation.</title>
        <authorList>
            <consortium name="The Broad Institute Genomics Platform"/>
            <consortium name="The Broad Institute Genome Sequencing Center for Infectious Disease"/>
            <person name="Wu L."/>
            <person name="Ma J."/>
        </authorList>
    </citation>
    <scope>NUCLEOTIDE SEQUENCE [LARGE SCALE GENOMIC DNA]</scope>
    <source>
        <strain evidence="8">JCM 16548</strain>
    </source>
</reference>
<keyword evidence="8" id="KW-1185">Reference proteome</keyword>
<gene>
    <name evidence="7" type="ORF">GCM10022204_15770</name>
</gene>
<dbReference type="Proteomes" id="UP001500051">
    <property type="component" value="Unassembled WGS sequence"/>
</dbReference>
<comment type="similarity">
    <text evidence="1">Belongs to the 'phage' integrase family.</text>
</comment>
<dbReference type="PANTHER" id="PTHR30349">
    <property type="entry name" value="PHAGE INTEGRASE-RELATED"/>
    <property type="match status" value="1"/>
</dbReference>
<dbReference type="Gene3D" id="1.10.443.10">
    <property type="entry name" value="Intergrase catalytic core"/>
    <property type="match status" value="1"/>
</dbReference>
<dbReference type="InterPro" id="IPR002104">
    <property type="entry name" value="Integrase_catalytic"/>
</dbReference>
<evidence type="ECO:0000256" key="2">
    <source>
        <dbReference type="ARBA" id="ARBA00023125"/>
    </source>
</evidence>
<evidence type="ECO:0000313" key="8">
    <source>
        <dbReference type="Proteomes" id="UP001500051"/>
    </source>
</evidence>
<keyword evidence="3" id="KW-0233">DNA recombination</keyword>
<dbReference type="InterPro" id="IPR044068">
    <property type="entry name" value="CB"/>
</dbReference>
<evidence type="ECO:0000259" key="6">
    <source>
        <dbReference type="PROSITE" id="PS51900"/>
    </source>
</evidence>
<sequence>MASRLSTGRWRGRIFLPGGGERTKVFATKREAVAWEVHNRGRKADSRESLSRWLERVGAEATLGGLSPSTSRTYRSHLSRRIVPEFGHRAVSAISAAHIESAQRAWKAEGVSPTVVAGTLNCLARLFRVAVKLGDLSVSPMSGVERARGGVERVTPTLTVEEADRLASACDRVSRRYGDYVRLAALLGLRAGELTALQVGDVDLTTGVVTVRRAFSAGELQTPKSRRVRQVPLVGESGPVLARMTTGRRPTDLVLLGPLGGRLYHSNFRTKVRWSALVEDLGWPGLRFHDLRATAIVLWIRAEVPLTTVRALAGHASLATTDRYARIARNDLAGAAAQVNSYISRTRDEVAATRVFDETSPGQA</sequence>
<accession>A0ABP7D2W4</accession>
<evidence type="ECO:0000256" key="4">
    <source>
        <dbReference type="PROSITE-ProRule" id="PRU01248"/>
    </source>
</evidence>
<dbReference type="InterPro" id="IPR050090">
    <property type="entry name" value="Tyrosine_recombinase_XerCD"/>
</dbReference>
<evidence type="ECO:0000259" key="5">
    <source>
        <dbReference type="PROSITE" id="PS51898"/>
    </source>
</evidence>
<dbReference type="PROSITE" id="PS51900">
    <property type="entry name" value="CB"/>
    <property type="match status" value="1"/>
</dbReference>
<organism evidence="7 8">
    <name type="scientific">Microlunatus aurantiacus</name>
    <dbReference type="NCBI Taxonomy" id="446786"/>
    <lineage>
        <taxon>Bacteria</taxon>
        <taxon>Bacillati</taxon>
        <taxon>Actinomycetota</taxon>
        <taxon>Actinomycetes</taxon>
        <taxon>Propionibacteriales</taxon>
        <taxon>Propionibacteriaceae</taxon>
        <taxon>Microlunatus</taxon>
    </lineage>
</organism>
<evidence type="ECO:0000256" key="3">
    <source>
        <dbReference type="ARBA" id="ARBA00023172"/>
    </source>
</evidence>
<keyword evidence="2 4" id="KW-0238">DNA-binding</keyword>
<dbReference type="CDD" id="cd01189">
    <property type="entry name" value="INT_ICEBs1_C_like"/>
    <property type="match status" value="1"/>
</dbReference>
<proteinExistence type="inferred from homology"/>
<name>A0ABP7D2W4_9ACTN</name>
<feature type="domain" description="Core-binding (CB)" evidence="6">
    <location>
        <begin position="44"/>
        <end position="131"/>
    </location>
</feature>
<dbReference type="InterPro" id="IPR010998">
    <property type="entry name" value="Integrase_recombinase_N"/>
</dbReference>
<dbReference type="PROSITE" id="PS51898">
    <property type="entry name" value="TYR_RECOMBINASE"/>
    <property type="match status" value="1"/>
</dbReference>
<protein>
    <submittedName>
        <fullName evidence="7">Site-specific integrase</fullName>
    </submittedName>
</protein>
<feature type="domain" description="Tyr recombinase" evidence="5">
    <location>
        <begin position="153"/>
        <end position="337"/>
    </location>
</feature>
<evidence type="ECO:0000256" key="1">
    <source>
        <dbReference type="ARBA" id="ARBA00008857"/>
    </source>
</evidence>
<dbReference type="InterPro" id="IPR011010">
    <property type="entry name" value="DNA_brk_join_enz"/>
</dbReference>
<evidence type="ECO:0000313" key="7">
    <source>
        <dbReference type="EMBL" id="GAA3699982.1"/>
    </source>
</evidence>
<comment type="caution">
    <text evidence="7">The sequence shown here is derived from an EMBL/GenBank/DDBJ whole genome shotgun (WGS) entry which is preliminary data.</text>
</comment>